<dbReference type="Gene3D" id="2.40.50.180">
    <property type="entry name" value="CheA-289, Domain 4"/>
    <property type="match status" value="1"/>
</dbReference>
<dbReference type="PIRSF" id="PIRSF020479">
    <property type="entry name" value="UCP020479_CheW"/>
    <property type="match status" value="1"/>
</dbReference>
<dbReference type="PROSITE" id="PS50851">
    <property type="entry name" value="CHEW"/>
    <property type="match status" value="1"/>
</dbReference>
<feature type="domain" description="CheW-like" evidence="2">
    <location>
        <begin position="139"/>
        <end position="277"/>
    </location>
</feature>
<reference evidence="4" key="1">
    <citation type="submission" date="2018-08" db="EMBL/GenBank/DDBJ databases">
        <title>Thalassotalea euphylliae genome.</title>
        <authorList>
            <person name="Summers S."/>
            <person name="Rice S.A."/>
            <person name="Freckelton M.L."/>
            <person name="Nedved B.T."/>
            <person name="Hadfield M.G."/>
        </authorList>
    </citation>
    <scope>NUCLEOTIDE SEQUENCE [LARGE SCALE GENOMIC DNA]</scope>
    <source>
        <strain evidence="4">H3</strain>
    </source>
</reference>
<protein>
    <submittedName>
        <fullName evidence="3">Chemotaxis protein CheW</fullName>
    </submittedName>
</protein>
<dbReference type="InterPro" id="IPR002545">
    <property type="entry name" value="CheW-lke_dom"/>
</dbReference>
<dbReference type="SMART" id="SM00260">
    <property type="entry name" value="CheW"/>
    <property type="match status" value="1"/>
</dbReference>
<feature type="compositionally biased region" description="Polar residues" evidence="1">
    <location>
        <begin position="20"/>
        <end position="36"/>
    </location>
</feature>
<evidence type="ECO:0000313" key="4">
    <source>
        <dbReference type="Proteomes" id="UP000256899"/>
    </source>
</evidence>
<dbReference type="InterPro" id="IPR014506">
    <property type="entry name" value="UCP020479_CheW"/>
</dbReference>
<dbReference type="Proteomes" id="UP000256899">
    <property type="component" value="Unassembled WGS sequence"/>
</dbReference>
<gene>
    <name evidence="3" type="ORF">DXX94_05705</name>
</gene>
<dbReference type="AlphaFoldDB" id="A0A3E0U6R6"/>
<feature type="region of interest" description="Disordered" evidence="1">
    <location>
        <begin position="1"/>
        <end position="77"/>
    </location>
</feature>
<feature type="compositionally biased region" description="Basic and acidic residues" evidence="1">
    <location>
        <begin position="37"/>
        <end position="50"/>
    </location>
</feature>
<dbReference type="SUPFAM" id="SSF50341">
    <property type="entry name" value="CheW-like"/>
    <property type="match status" value="1"/>
</dbReference>
<dbReference type="EMBL" id="QUOT01000001">
    <property type="protein sequence ID" value="REL32626.1"/>
    <property type="molecule type" value="Genomic_DNA"/>
</dbReference>
<sequence>MRSYLSELLTDEAEQPVEHQPSTQTSSQPDKSQSTLQHKEPDSEKLEKLLENVAKPSLPVTDKVTSTRAEAKAKVAAPKVVAPKVAKQQTAPKVAKPKVSAPASDKLVTETTSDSTAIATAKSQQQVPVKAKKDYREGSFQAMFFDVAGLTIAVPLIELGGIHNVESINSLMGKPDWFKGVMLHREEKINVVDTALWVMPEKCDQQLMDSLAYQYIIMLSNSQWGLMAEHLVDTVTLEQSDVKWMDSNPKRPWLAGLVKERMCALLDIDALIKMLDQGLSVYPN</sequence>
<evidence type="ECO:0000259" key="2">
    <source>
        <dbReference type="PROSITE" id="PS50851"/>
    </source>
</evidence>
<dbReference type="InterPro" id="IPR036061">
    <property type="entry name" value="CheW-like_dom_sf"/>
</dbReference>
<proteinExistence type="predicted"/>
<dbReference type="GO" id="GO:0006935">
    <property type="term" value="P:chemotaxis"/>
    <property type="evidence" value="ECO:0007669"/>
    <property type="project" value="InterPro"/>
</dbReference>
<evidence type="ECO:0000313" key="3">
    <source>
        <dbReference type="EMBL" id="REL32626.1"/>
    </source>
</evidence>
<dbReference type="Pfam" id="PF01584">
    <property type="entry name" value="CheW"/>
    <property type="match status" value="1"/>
</dbReference>
<evidence type="ECO:0000256" key="1">
    <source>
        <dbReference type="SAM" id="MobiDB-lite"/>
    </source>
</evidence>
<accession>A0A3E0U6R6</accession>
<name>A0A3E0U6R6_9GAMM</name>
<organism evidence="3 4">
    <name type="scientific">Thalassotalea euphylliae</name>
    <dbReference type="NCBI Taxonomy" id="1655234"/>
    <lineage>
        <taxon>Bacteria</taxon>
        <taxon>Pseudomonadati</taxon>
        <taxon>Pseudomonadota</taxon>
        <taxon>Gammaproteobacteria</taxon>
        <taxon>Alteromonadales</taxon>
        <taxon>Colwelliaceae</taxon>
        <taxon>Thalassotalea</taxon>
    </lineage>
</organism>
<dbReference type="GO" id="GO:0007165">
    <property type="term" value="P:signal transduction"/>
    <property type="evidence" value="ECO:0007669"/>
    <property type="project" value="InterPro"/>
</dbReference>
<comment type="caution">
    <text evidence="3">The sequence shown here is derived from an EMBL/GenBank/DDBJ whole genome shotgun (WGS) entry which is preliminary data.</text>
</comment>
<dbReference type="Gene3D" id="2.30.30.40">
    <property type="entry name" value="SH3 Domains"/>
    <property type="match status" value="1"/>
</dbReference>
<keyword evidence="4" id="KW-1185">Reference proteome</keyword>